<dbReference type="GO" id="GO:0008171">
    <property type="term" value="F:O-methyltransferase activity"/>
    <property type="evidence" value="ECO:0007669"/>
    <property type="project" value="InterPro"/>
</dbReference>
<evidence type="ECO:0000256" key="10">
    <source>
        <dbReference type="ARBA" id="ARBA00023128"/>
    </source>
</evidence>
<evidence type="ECO:0000259" key="14">
    <source>
        <dbReference type="Pfam" id="PF00891"/>
    </source>
</evidence>
<dbReference type="Gene3D" id="1.50.40.10">
    <property type="entry name" value="Mitochondrial carrier domain"/>
    <property type="match status" value="1"/>
</dbReference>
<dbReference type="PRINTS" id="PR00926">
    <property type="entry name" value="MITOCARRIER"/>
</dbReference>
<keyword evidence="5" id="KW-0949">S-adenosyl-L-methionine</keyword>
<keyword evidence="10" id="KW-0496">Mitochondrion</keyword>
<comment type="similarity">
    <text evidence="13">Belongs to the mitochondrial carrier (TC 2.A.29) family.</text>
</comment>
<feature type="repeat" description="Solcar" evidence="12">
    <location>
        <begin position="483"/>
        <end position="565"/>
    </location>
</feature>
<protein>
    <recommendedName>
        <fullName evidence="14">O-methyltransferase C-terminal domain-containing protein</fullName>
    </recommendedName>
</protein>
<dbReference type="PANTHER" id="PTHR43712">
    <property type="entry name" value="PUTATIVE (AFU_ORTHOLOGUE AFUA_4G14580)-RELATED"/>
    <property type="match status" value="1"/>
</dbReference>
<dbReference type="InterPro" id="IPR018108">
    <property type="entry name" value="MCP_transmembrane"/>
</dbReference>
<feature type="domain" description="O-methyltransferase C-terminal" evidence="14">
    <location>
        <begin position="69"/>
        <end position="268"/>
    </location>
</feature>
<proteinExistence type="inferred from homology"/>
<evidence type="ECO:0000256" key="13">
    <source>
        <dbReference type="RuleBase" id="RU000488"/>
    </source>
</evidence>
<evidence type="ECO:0000256" key="2">
    <source>
        <dbReference type="ARBA" id="ARBA00022448"/>
    </source>
</evidence>
<evidence type="ECO:0000256" key="7">
    <source>
        <dbReference type="ARBA" id="ARBA00022737"/>
    </source>
</evidence>
<feature type="repeat" description="Solcar" evidence="12">
    <location>
        <begin position="290"/>
        <end position="378"/>
    </location>
</feature>
<keyword evidence="8" id="KW-0999">Mitochondrion inner membrane</keyword>
<evidence type="ECO:0000256" key="6">
    <source>
        <dbReference type="ARBA" id="ARBA00022692"/>
    </source>
</evidence>
<dbReference type="InterPro" id="IPR001077">
    <property type="entry name" value="COMT_C"/>
</dbReference>
<keyword evidence="11 12" id="KW-0472">Membrane</keyword>
<dbReference type="SUPFAM" id="SSF103506">
    <property type="entry name" value="Mitochondrial carrier"/>
    <property type="match status" value="1"/>
</dbReference>
<evidence type="ECO:0000256" key="4">
    <source>
        <dbReference type="ARBA" id="ARBA00022679"/>
    </source>
</evidence>
<gene>
    <name evidence="15" type="ORF">OEA41_006536</name>
</gene>
<dbReference type="GO" id="GO:0055085">
    <property type="term" value="P:transmembrane transport"/>
    <property type="evidence" value="ECO:0007669"/>
    <property type="project" value="InterPro"/>
</dbReference>
<dbReference type="PROSITE" id="PS50920">
    <property type="entry name" value="SOLCAR"/>
    <property type="match status" value="3"/>
</dbReference>
<reference evidence="15" key="1">
    <citation type="submission" date="2022-11" db="EMBL/GenBank/DDBJ databases">
        <title>Chromosomal genome sequence assembly and mating type (MAT) locus characterization of the leprose asexual lichenized fungus Lepraria neglecta (Nyl.) Erichsen.</title>
        <authorList>
            <person name="Allen J.L."/>
            <person name="Pfeffer B."/>
        </authorList>
    </citation>
    <scope>NUCLEOTIDE SEQUENCE</scope>
    <source>
        <strain evidence="15">Allen 5258</strain>
    </source>
</reference>
<evidence type="ECO:0000256" key="1">
    <source>
        <dbReference type="ARBA" id="ARBA00004448"/>
    </source>
</evidence>
<evidence type="ECO:0000256" key="12">
    <source>
        <dbReference type="PROSITE-ProRule" id="PRU00282"/>
    </source>
</evidence>
<comment type="caution">
    <text evidence="15">The sequence shown here is derived from an EMBL/GenBank/DDBJ whole genome shotgun (WGS) entry which is preliminary data.</text>
</comment>
<feature type="repeat" description="Solcar" evidence="12">
    <location>
        <begin position="387"/>
        <end position="475"/>
    </location>
</feature>
<keyword evidence="6 12" id="KW-0812">Transmembrane</keyword>
<dbReference type="InterPro" id="IPR029063">
    <property type="entry name" value="SAM-dependent_MTases_sf"/>
</dbReference>
<dbReference type="Gene3D" id="3.40.50.150">
    <property type="entry name" value="Vaccinia Virus protein VP39"/>
    <property type="match status" value="1"/>
</dbReference>
<evidence type="ECO:0000256" key="3">
    <source>
        <dbReference type="ARBA" id="ARBA00022603"/>
    </source>
</evidence>
<dbReference type="EMBL" id="JASNWA010000007">
    <property type="protein sequence ID" value="KAK3173207.1"/>
    <property type="molecule type" value="Genomic_DNA"/>
</dbReference>
<dbReference type="InterPro" id="IPR002067">
    <property type="entry name" value="MCP"/>
</dbReference>
<dbReference type="GO" id="GO:0032259">
    <property type="term" value="P:methylation"/>
    <property type="evidence" value="ECO:0007669"/>
    <property type="project" value="UniProtKB-KW"/>
</dbReference>
<keyword evidence="2 13" id="KW-0813">Transport</keyword>
<dbReference type="GO" id="GO:0005743">
    <property type="term" value="C:mitochondrial inner membrane"/>
    <property type="evidence" value="ECO:0007669"/>
    <property type="project" value="UniProtKB-SubCell"/>
</dbReference>
<keyword evidence="16" id="KW-1185">Reference proteome</keyword>
<sequence length="572" mass="62949">MTNQIFHEDSPNHVVHSAMSAILVKDSVTWDWVGYFVEEAYPSSARWTEAMLRYPNSQEPSESPFAVAFSDTAPEGFFKYLSENKETQARFFGAMKGIGTAPGLQHNHVANGYDWGRLGSATVVDVGGSTGHVSIALAKIFPNLNFVVQDFPHTVQQAQESLPAELQERISFMPHDIFRPQPVRGSVYLMRHICHDWPDKYSIKILQQIVPAMDADSKIIMVENVVLPPGHHSFLKEKWTRNMDLHMFTMLNAQERSADEWARLVAAADPRLKIASIQKPPGSDHSENKIPPIVSFISGGVAGAVEAATTYPFEFAKTRVQLRQEAGVPTPRNPFRVVGQVFRDEGVRALYKGCSSLVVGSVGKDGVRFLSFDIIKNAFADPETGALTPLRNMLAGMASGVVASLFAVTPTERIKTALIDDARNAKRFKSAPHAVKLIYQETGILGIYRGFAGNTLKQASATAFRMGTYNILKESERARDIEQSTTVNFGNGAVAGIVTTYVTMPFDTIKTRSQSAKGASTVEAFKGIVADGGVKMFWRGTTMRLGRTLFSGGILFTVYERVAAVLNPMFRQ</sequence>
<accession>A0AAD9ZAI2</accession>
<dbReference type="SUPFAM" id="SSF53335">
    <property type="entry name" value="S-adenosyl-L-methionine-dependent methyltransferases"/>
    <property type="match status" value="1"/>
</dbReference>
<dbReference type="InterPro" id="IPR023395">
    <property type="entry name" value="MCP_dom_sf"/>
</dbReference>
<keyword evidence="9" id="KW-1133">Transmembrane helix</keyword>
<keyword evidence="7" id="KW-0677">Repeat</keyword>
<keyword evidence="3" id="KW-0489">Methyltransferase</keyword>
<dbReference type="Pfam" id="PF00891">
    <property type="entry name" value="Methyltransf_2"/>
    <property type="match status" value="1"/>
</dbReference>
<evidence type="ECO:0000256" key="5">
    <source>
        <dbReference type="ARBA" id="ARBA00022691"/>
    </source>
</evidence>
<evidence type="ECO:0000313" key="15">
    <source>
        <dbReference type="EMBL" id="KAK3173207.1"/>
    </source>
</evidence>
<evidence type="ECO:0000256" key="9">
    <source>
        <dbReference type="ARBA" id="ARBA00022989"/>
    </source>
</evidence>
<dbReference type="Pfam" id="PF00153">
    <property type="entry name" value="Mito_carr"/>
    <property type="match status" value="3"/>
</dbReference>
<name>A0AAD9ZAI2_9LECA</name>
<evidence type="ECO:0000313" key="16">
    <source>
        <dbReference type="Proteomes" id="UP001276659"/>
    </source>
</evidence>
<organism evidence="15 16">
    <name type="scientific">Lepraria neglecta</name>
    <dbReference type="NCBI Taxonomy" id="209136"/>
    <lineage>
        <taxon>Eukaryota</taxon>
        <taxon>Fungi</taxon>
        <taxon>Dikarya</taxon>
        <taxon>Ascomycota</taxon>
        <taxon>Pezizomycotina</taxon>
        <taxon>Lecanoromycetes</taxon>
        <taxon>OSLEUM clade</taxon>
        <taxon>Lecanoromycetidae</taxon>
        <taxon>Lecanorales</taxon>
        <taxon>Lecanorineae</taxon>
        <taxon>Stereocaulaceae</taxon>
        <taxon>Lepraria</taxon>
    </lineage>
</organism>
<dbReference type="PROSITE" id="PS51683">
    <property type="entry name" value="SAM_OMT_II"/>
    <property type="match status" value="1"/>
</dbReference>
<dbReference type="PANTHER" id="PTHR43712:SF5">
    <property type="entry name" value="O-METHYLTRANSFERASE ASQN-RELATED"/>
    <property type="match status" value="1"/>
</dbReference>
<dbReference type="InterPro" id="IPR016461">
    <property type="entry name" value="COMT-like"/>
</dbReference>
<dbReference type="AlphaFoldDB" id="A0AAD9ZAI2"/>
<evidence type="ECO:0000256" key="11">
    <source>
        <dbReference type="ARBA" id="ARBA00023136"/>
    </source>
</evidence>
<dbReference type="Proteomes" id="UP001276659">
    <property type="component" value="Unassembled WGS sequence"/>
</dbReference>
<keyword evidence="4" id="KW-0808">Transferase</keyword>
<evidence type="ECO:0000256" key="8">
    <source>
        <dbReference type="ARBA" id="ARBA00022792"/>
    </source>
</evidence>
<comment type="subcellular location">
    <subcellularLocation>
        <location evidence="1">Mitochondrion inner membrane</location>
        <topology evidence="1">Multi-pass membrane protein</topology>
    </subcellularLocation>
</comment>